<dbReference type="SUPFAM" id="SSF81296">
    <property type="entry name" value="E set domains"/>
    <property type="match status" value="1"/>
</dbReference>
<organism evidence="3 4">
    <name type="scientific">Bradyrhizobium forestalis</name>
    <dbReference type="NCBI Taxonomy" id="1419263"/>
    <lineage>
        <taxon>Bacteria</taxon>
        <taxon>Pseudomonadati</taxon>
        <taxon>Pseudomonadota</taxon>
        <taxon>Alphaproteobacteria</taxon>
        <taxon>Hyphomicrobiales</taxon>
        <taxon>Nitrobacteraceae</taxon>
        <taxon>Bradyrhizobium</taxon>
    </lineage>
</organism>
<dbReference type="PANTHER" id="PTHR19372:SF7">
    <property type="entry name" value="SULFITE OXIDASE, MITOCHONDRIAL"/>
    <property type="match status" value="1"/>
</dbReference>
<dbReference type="Gene3D" id="3.90.420.10">
    <property type="entry name" value="Oxidoreductase, molybdopterin-binding domain"/>
    <property type="match status" value="1"/>
</dbReference>
<dbReference type="SUPFAM" id="SSF56524">
    <property type="entry name" value="Oxidoreductase molybdopterin-binding domain"/>
    <property type="match status" value="1"/>
</dbReference>
<evidence type="ECO:0000259" key="2">
    <source>
        <dbReference type="Pfam" id="PF03404"/>
    </source>
</evidence>
<dbReference type="GO" id="GO:0020037">
    <property type="term" value="F:heme binding"/>
    <property type="evidence" value="ECO:0007669"/>
    <property type="project" value="TreeGrafter"/>
</dbReference>
<dbReference type="GO" id="GO:0043546">
    <property type="term" value="F:molybdopterin cofactor binding"/>
    <property type="evidence" value="ECO:0007669"/>
    <property type="project" value="TreeGrafter"/>
</dbReference>
<evidence type="ECO:0000313" key="4">
    <source>
        <dbReference type="Proteomes" id="UP000231194"/>
    </source>
</evidence>
<dbReference type="InterPro" id="IPR005066">
    <property type="entry name" value="MoCF_OxRdtse_dimer"/>
</dbReference>
<dbReference type="Pfam" id="PF03404">
    <property type="entry name" value="Mo-co_dimer"/>
    <property type="match status" value="1"/>
</dbReference>
<dbReference type="GO" id="GO:0006790">
    <property type="term" value="P:sulfur compound metabolic process"/>
    <property type="evidence" value="ECO:0007669"/>
    <property type="project" value="TreeGrafter"/>
</dbReference>
<accession>A0A2M8R787</accession>
<dbReference type="InterPro" id="IPR000572">
    <property type="entry name" value="OxRdtase_Mopterin-bd_dom"/>
</dbReference>
<gene>
    <name evidence="3" type="ORF">CVM73_19630</name>
</gene>
<dbReference type="OrthoDB" id="9795587at2"/>
<proteinExistence type="predicted"/>
<dbReference type="InterPro" id="IPR036374">
    <property type="entry name" value="OxRdtase_Mopterin-bd_sf"/>
</dbReference>
<dbReference type="Proteomes" id="UP000231194">
    <property type="component" value="Unassembled WGS sequence"/>
</dbReference>
<dbReference type="GO" id="GO:0030151">
    <property type="term" value="F:molybdenum ion binding"/>
    <property type="evidence" value="ECO:0007669"/>
    <property type="project" value="InterPro"/>
</dbReference>
<dbReference type="GO" id="GO:0008482">
    <property type="term" value="F:sulfite oxidase activity"/>
    <property type="evidence" value="ECO:0007669"/>
    <property type="project" value="TreeGrafter"/>
</dbReference>
<keyword evidence="4" id="KW-1185">Reference proteome</keyword>
<name>A0A2M8R787_9BRAD</name>
<dbReference type="Pfam" id="PF00174">
    <property type="entry name" value="Oxidored_molyb"/>
    <property type="match status" value="1"/>
</dbReference>
<dbReference type="PANTHER" id="PTHR19372">
    <property type="entry name" value="SULFITE REDUCTASE"/>
    <property type="match status" value="1"/>
</dbReference>
<comment type="caution">
    <text evidence="3">The sequence shown here is derived from an EMBL/GenBank/DDBJ whole genome shotgun (WGS) entry which is preliminary data.</text>
</comment>
<evidence type="ECO:0000259" key="1">
    <source>
        <dbReference type="Pfam" id="PF00174"/>
    </source>
</evidence>
<reference evidence="3 4" key="1">
    <citation type="submission" date="2017-11" db="EMBL/GenBank/DDBJ databases">
        <title>Bradyrhizobium forestalis sp. nov., an efficient nitrogen-fixing bacterium isolated from nodules of forest legume species in the Amazon.</title>
        <authorList>
            <person name="Costa E.M."/>
            <person name="Guimaraes A."/>
            <person name="Carvalho T.S."/>
            <person name="Rodrigues T.L."/>
            <person name="Ribeiro P.R.A."/>
            <person name="Lebbe L."/>
            <person name="Willems A."/>
            <person name="Moreira F.M.S."/>
        </authorList>
    </citation>
    <scope>NUCLEOTIDE SEQUENCE [LARGE SCALE GENOMIC DNA]</scope>
    <source>
        <strain evidence="3 4">INPA54B</strain>
    </source>
</reference>
<dbReference type="InterPro" id="IPR014756">
    <property type="entry name" value="Ig_E-set"/>
</dbReference>
<dbReference type="AlphaFoldDB" id="A0A2M8R787"/>
<feature type="domain" description="Oxidoreductase molybdopterin-binding" evidence="1">
    <location>
        <begin position="43"/>
        <end position="201"/>
    </location>
</feature>
<sequence>MSDKFTYRSRGFFGRIPSEPHDLTDRITPVEACIVLCHLGVLEVPAAEDWKLEVGGLVERPVVLTLRELKNFPRREIVSVHQCAGSPLAPDKPTRRVCNVSWAGFRLDHLLEMVGVERTARFVWSHGADSGEFGGIECGHYLKDLPLSRAASDVLVAYQMNGADLLPEHGYPLRLVVPGYYGTNSVKWLRKIELRSERAPGVFTTKWYNDPEPDGSTRPVWGIAPQSIIVWPKPDSQLRRGDLVQVWGWAWGDADLDIVEFSSDEGASWQECRLERIAGWSWTKFVWNWSVREGCTGLLSRARSRSGELQPEAGRRNAIYRVPISVL</sequence>
<protein>
    <submittedName>
        <fullName evidence="3">Sulfite oxidase-like oxidoreductase</fullName>
    </submittedName>
</protein>
<evidence type="ECO:0000313" key="3">
    <source>
        <dbReference type="EMBL" id="PJG53659.1"/>
    </source>
</evidence>
<feature type="domain" description="Moybdenum cofactor oxidoreductase dimerisation" evidence="2">
    <location>
        <begin position="224"/>
        <end position="316"/>
    </location>
</feature>
<dbReference type="RefSeq" id="WP_100233508.1">
    <property type="nucleotide sequence ID" value="NZ_PGVG01000015.1"/>
</dbReference>
<dbReference type="EMBL" id="PGVG01000015">
    <property type="protein sequence ID" value="PJG53659.1"/>
    <property type="molecule type" value="Genomic_DNA"/>
</dbReference>
<dbReference type="Gene3D" id="2.60.40.650">
    <property type="match status" value="1"/>
</dbReference>